<keyword evidence="2" id="KW-0805">Transcription regulation</keyword>
<dbReference type="InterPro" id="IPR011006">
    <property type="entry name" value="CheY-like_superfamily"/>
</dbReference>
<comment type="caution">
    <text evidence="6">The sequence shown here is derived from an EMBL/GenBank/DDBJ whole genome shotgun (WGS) entry which is preliminary data.</text>
</comment>
<dbReference type="PROSITE" id="PS50110">
    <property type="entry name" value="RESPONSE_REGULATORY"/>
    <property type="match status" value="1"/>
</dbReference>
<dbReference type="Proteomes" id="UP001241747">
    <property type="component" value="Unassembled WGS sequence"/>
</dbReference>
<evidence type="ECO:0000313" key="6">
    <source>
        <dbReference type="EMBL" id="MDQ0505808.1"/>
    </source>
</evidence>
<dbReference type="InterPro" id="IPR001789">
    <property type="entry name" value="Sig_transdc_resp-reg_receiver"/>
</dbReference>
<keyword evidence="7" id="KW-1185">Reference proteome</keyword>
<dbReference type="Gene3D" id="3.40.50.2300">
    <property type="match status" value="1"/>
</dbReference>
<evidence type="ECO:0000259" key="5">
    <source>
        <dbReference type="PROSITE" id="PS50110"/>
    </source>
</evidence>
<dbReference type="InterPro" id="IPR050595">
    <property type="entry name" value="Bact_response_regulator"/>
</dbReference>
<evidence type="ECO:0000313" key="7">
    <source>
        <dbReference type="Proteomes" id="UP001241747"/>
    </source>
</evidence>
<dbReference type="SMART" id="SM00448">
    <property type="entry name" value="REC"/>
    <property type="match status" value="1"/>
</dbReference>
<name>A0ABU0LFC0_XANAG</name>
<feature type="domain" description="Response regulatory" evidence="5">
    <location>
        <begin position="5"/>
        <end position="115"/>
    </location>
</feature>
<reference evidence="6 7" key="1">
    <citation type="submission" date="2023-07" db="EMBL/GenBank/DDBJ databases">
        <title>Genomic Encyclopedia of Type Strains, Phase IV (KMG-IV): sequencing the most valuable type-strain genomes for metagenomic binning, comparative biology and taxonomic classification.</title>
        <authorList>
            <person name="Goeker M."/>
        </authorList>
    </citation>
    <scope>NUCLEOTIDE SEQUENCE [LARGE SCALE GENOMIC DNA]</scope>
    <source>
        <strain evidence="6 7">DSM 3770</strain>
    </source>
</reference>
<dbReference type="EMBL" id="JAUSVY010000005">
    <property type="protein sequence ID" value="MDQ0505808.1"/>
    <property type="molecule type" value="Genomic_DNA"/>
</dbReference>
<keyword evidence="1 4" id="KW-0597">Phosphoprotein</keyword>
<dbReference type="PANTHER" id="PTHR44591">
    <property type="entry name" value="STRESS RESPONSE REGULATOR PROTEIN 1"/>
    <property type="match status" value="1"/>
</dbReference>
<dbReference type="SUPFAM" id="SSF52172">
    <property type="entry name" value="CheY-like"/>
    <property type="match status" value="1"/>
</dbReference>
<keyword evidence="3" id="KW-0804">Transcription</keyword>
<dbReference type="GO" id="GO:0003677">
    <property type="term" value="F:DNA binding"/>
    <property type="evidence" value="ECO:0007669"/>
    <property type="project" value="UniProtKB-KW"/>
</dbReference>
<feature type="modified residue" description="4-aspartylphosphate" evidence="4">
    <location>
        <position position="55"/>
    </location>
</feature>
<evidence type="ECO:0000256" key="4">
    <source>
        <dbReference type="PROSITE-ProRule" id="PRU00169"/>
    </source>
</evidence>
<dbReference type="RefSeq" id="WP_237347069.1">
    <property type="nucleotide sequence ID" value="NZ_JABWGX010000027.1"/>
</dbReference>
<dbReference type="PANTHER" id="PTHR44591:SF3">
    <property type="entry name" value="RESPONSE REGULATORY DOMAIN-CONTAINING PROTEIN"/>
    <property type="match status" value="1"/>
</dbReference>
<evidence type="ECO:0000256" key="3">
    <source>
        <dbReference type="ARBA" id="ARBA00023163"/>
    </source>
</evidence>
<sequence>MTALRILIVEDDAVIGMHLAEVLEGMGHDVCSIEATEAGAVAAADRDRPDLMIVDAWLQDGSGVCAVKTICRNGHVPHVFISGDVARVKAALPAAVVVQKPFREDVLARIIQHVIDDMVAPRSP</sequence>
<keyword evidence="6" id="KW-0238">DNA-binding</keyword>
<evidence type="ECO:0000256" key="1">
    <source>
        <dbReference type="ARBA" id="ARBA00022553"/>
    </source>
</evidence>
<accession>A0ABU0LFC0</accession>
<gene>
    <name evidence="6" type="ORF">QOZ94_002608</name>
</gene>
<organism evidence="6 7">
    <name type="scientific">Xanthobacter agilis</name>
    <dbReference type="NCBI Taxonomy" id="47492"/>
    <lineage>
        <taxon>Bacteria</taxon>
        <taxon>Pseudomonadati</taxon>
        <taxon>Pseudomonadota</taxon>
        <taxon>Alphaproteobacteria</taxon>
        <taxon>Hyphomicrobiales</taxon>
        <taxon>Xanthobacteraceae</taxon>
        <taxon>Xanthobacter</taxon>
    </lineage>
</organism>
<protein>
    <submittedName>
        <fullName evidence="6">DNA-binding response OmpR family regulator</fullName>
    </submittedName>
</protein>
<proteinExistence type="predicted"/>
<dbReference type="Pfam" id="PF00072">
    <property type="entry name" value="Response_reg"/>
    <property type="match status" value="1"/>
</dbReference>
<evidence type="ECO:0000256" key="2">
    <source>
        <dbReference type="ARBA" id="ARBA00023015"/>
    </source>
</evidence>